<evidence type="ECO:0000256" key="1">
    <source>
        <dbReference type="SAM" id="MobiDB-lite"/>
    </source>
</evidence>
<reference evidence="3" key="1">
    <citation type="submission" date="2016-10" db="EMBL/GenBank/DDBJ databases">
        <authorList>
            <person name="Varghese N."/>
            <person name="Submissions S."/>
        </authorList>
    </citation>
    <scope>NUCLEOTIDE SEQUENCE [LARGE SCALE GENOMIC DNA]</scope>
    <source>
        <strain evidence="3">DSM 21743</strain>
    </source>
</reference>
<dbReference type="EMBL" id="LT629799">
    <property type="protein sequence ID" value="SDU92635.1"/>
    <property type="molecule type" value="Genomic_DNA"/>
</dbReference>
<feature type="region of interest" description="Disordered" evidence="1">
    <location>
        <begin position="1"/>
        <end position="79"/>
    </location>
</feature>
<accession>A0A1H2MHY0</accession>
<feature type="compositionally biased region" description="Low complexity" evidence="1">
    <location>
        <begin position="29"/>
        <end position="52"/>
    </location>
</feature>
<dbReference type="AlphaFoldDB" id="A0A1H2MHY0"/>
<keyword evidence="3" id="KW-1185">Reference proteome</keyword>
<dbReference type="Proteomes" id="UP000198825">
    <property type="component" value="Chromosome I"/>
</dbReference>
<protein>
    <submittedName>
        <fullName evidence="2">Uncharacterized protein</fullName>
    </submittedName>
</protein>
<gene>
    <name evidence="2" type="ORF">SAMN04488544_2079</name>
</gene>
<evidence type="ECO:0000313" key="2">
    <source>
        <dbReference type="EMBL" id="SDU92635.1"/>
    </source>
</evidence>
<feature type="compositionally biased region" description="Basic and acidic residues" evidence="1">
    <location>
        <begin position="1"/>
        <end position="15"/>
    </location>
</feature>
<dbReference type="OrthoDB" id="3790878at2"/>
<sequence>MSKVDAQRAMREAKYARLRASGPTRREAAAQAAPQPTEPAEALVEGVPAATPAPKPKKARAKKAEPPAPPAGAEDALLPVEAPAASGLCGHKSMNGRACTREAGHAEKSHRYG</sequence>
<dbReference type="STRING" id="546874.SAMN04488544_2079"/>
<dbReference type="RefSeq" id="WP_091074344.1">
    <property type="nucleotide sequence ID" value="NZ_LT629799.1"/>
</dbReference>
<organism evidence="2 3">
    <name type="scientific">Microlunatus sagamiharensis</name>
    <dbReference type="NCBI Taxonomy" id="546874"/>
    <lineage>
        <taxon>Bacteria</taxon>
        <taxon>Bacillati</taxon>
        <taxon>Actinomycetota</taxon>
        <taxon>Actinomycetes</taxon>
        <taxon>Propionibacteriales</taxon>
        <taxon>Propionibacteriaceae</taxon>
        <taxon>Microlunatus</taxon>
    </lineage>
</organism>
<proteinExistence type="predicted"/>
<name>A0A1H2MHY0_9ACTN</name>
<evidence type="ECO:0000313" key="3">
    <source>
        <dbReference type="Proteomes" id="UP000198825"/>
    </source>
</evidence>